<dbReference type="Gene3D" id="3.40.50.2300">
    <property type="match status" value="1"/>
</dbReference>
<dbReference type="Gene3D" id="1.10.10.10">
    <property type="entry name" value="Winged helix-like DNA-binding domain superfamily/Winged helix DNA-binding domain"/>
    <property type="match status" value="1"/>
</dbReference>
<name>C4WQC0_9HYPH</name>
<dbReference type="InterPro" id="IPR000792">
    <property type="entry name" value="Tscrpt_reg_LuxR_C"/>
</dbReference>
<keyword evidence="2" id="KW-0902">Two-component regulatory system</keyword>
<evidence type="ECO:0000256" key="1">
    <source>
        <dbReference type="ARBA" id="ARBA00022553"/>
    </source>
</evidence>
<dbReference type="SUPFAM" id="SSF52172">
    <property type="entry name" value="CheY-like"/>
    <property type="match status" value="1"/>
</dbReference>
<dbReference type="Proteomes" id="UP000004386">
    <property type="component" value="Unassembled WGS sequence"/>
</dbReference>
<reference evidence="9 10" key="1">
    <citation type="submission" date="2009-05" db="EMBL/GenBank/DDBJ databases">
        <authorList>
            <person name="Setubal J.C."/>
            <person name="Boyle S."/>
            <person name="Crasta O.R."/>
            <person name="Gillespie J.J."/>
            <person name="Kenyon R.W."/>
            <person name="Lu J."/>
            <person name="Mane S."/>
            <person name="Nagrani S."/>
            <person name="Shallom J.M."/>
            <person name="Shallom S."/>
            <person name="Shukla M."/>
            <person name="Snyder E.E."/>
            <person name="Sobral B.W."/>
            <person name="Wattam A.R."/>
            <person name="Will R."/>
            <person name="Williams K."/>
            <person name="Yoo H."/>
            <person name="Munk C."/>
            <person name="Tapia R."/>
            <person name="Green L."/>
            <person name="Rogers Y."/>
            <person name="Detter J.C."/>
            <person name="Bruce D."/>
            <person name="Brettin T.S."/>
            <person name="Tsolis R."/>
        </authorList>
    </citation>
    <scope>NUCLEOTIDE SEQUENCE [LARGE SCALE GENOMIC DNA]</scope>
    <source>
        <strain evidence="9 10">LMG 3301</strain>
    </source>
</reference>
<evidence type="ECO:0000256" key="2">
    <source>
        <dbReference type="ARBA" id="ARBA00023012"/>
    </source>
</evidence>
<keyword evidence="5" id="KW-0804">Transcription</keyword>
<dbReference type="SMART" id="SM00448">
    <property type="entry name" value="REC"/>
    <property type="match status" value="1"/>
</dbReference>
<dbReference type="CDD" id="cd17537">
    <property type="entry name" value="REC_FixJ"/>
    <property type="match status" value="1"/>
</dbReference>
<keyword evidence="4" id="KW-0238">DNA-binding</keyword>
<dbReference type="GO" id="GO:0000160">
    <property type="term" value="P:phosphorelay signal transduction system"/>
    <property type="evidence" value="ECO:0007669"/>
    <property type="project" value="UniProtKB-KW"/>
</dbReference>
<dbReference type="InterPro" id="IPR011006">
    <property type="entry name" value="CheY-like_superfamily"/>
</dbReference>
<gene>
    <name evidence="9" type="ORF">OINT_2001691</name>
</gene>
<evidence type="ECO:0000256" key="6">
    <source>
        <dbReference type="PROSITE-ProRule" id="PRU00169"/>
    </source>
</evidence>
<sequence>MYAERRVDMRTEQYARNHKPTLPLQPAKETEQPLVIIVDDDEAVREALSDLILSAGFRPVAFGSTRELVGTELLEAPGCLILDVRMPGTSGLDLQRQLAQNGNPKPIIFLTGHGDIPMTVEAMKAGAVDFLTKPVRDQTLLDAVASAIDMDARRRAQSVIVKRNIERHMTLTPREREVLREVARGRLNKQIAFDLGISEVTVKLHRGNVMRKMEASSIGELIRIWETLPLPIQRS</sequence>
<dbReference type="PANTHER" id="PTHR44688:SF16">
    <property type="entry name" value="DNA-BINDING TRANSCRIPTIONAL ACTIVATOR DEVR_DOSR"/>
    <property type="match status" value="1"/>
</dbReference>
<accession>C4WQC0</accession>
<feature type="modified residue" description="4-aspartylphosphate" evidence="6">
    <location>
        <position position="83"/>
    </location>
</feature>
<protein>
    <submittedName>
        <fullName evidence="9">Two component transcriptional regulator, LuxR family</fullName>
    </submittedName>
</protein>
<evidence type="ECO:0000259" key="8">
    <source>
        <dbReference type="PROSITE" id="PS50110"/>
    </source>
</evidence>
<dbReference type="PROSITE" id="PS00622">
    <property type="entry name" value="HTH_LUXR_1"/>
    <property type="match status" value="1"/>
</dbReference>
<dbReference type="PROSITE" id="PS50043">
    <property type="entry name" value="HTH_LUXR_2"/>
    <property type="match status" value="1"/>
</dbReference>
<dbReference type="Pfam" id="PF00072">
    <property type="entry name" value="Response_reg"/>
    <property type="match status" value="1"/>
</dbReference>
<dbReference type="AlphaFoldDB" id="C4WQC0"/>
<evidence type="ECO:0000259" key="7">
    <source>
        <dbReference type="PROSITE" id="PS50043"/>
    </source>
</evidence>
<dbReference type="FunFam" id="3.40.50.2300:FF:000018">
    <property type="entry name" value="DNA-binding transcriptional regulator NtrC"/>
    <property type="match status" value="1"/>
</dbReference>
<keyword evidence="1 6" id="KW-0597">Phosphoprotein</keyword>
<evidence type="ECO:0000313" key="10">
    <source>
        <dbReference type="Proteomes" id="UP000004386"/>
    </source>
</evidence>
<dbReference type="CDD" id="cd06170">
    <property type="entry name" value="LuxR_C_like"/>
    <property type="match status" value="1"/>
</dbReference>
<dbReference type="GO" id="GO:0006355">
    <property type="term" value="P:regulation of DNA-templated transcription"/>
    <property type="evidence" value="ECO:0007669"/>
    <property type="project" value="InterPro"/>
</dbReference>
<dbReference type="SMART" id="SM00421">
    <property type="entry name" value="HTH_LUXR"/>
    <property type="match status" value="1"/>
</dbReference>
<evidence type="ECO:0000313" key="9">
    <source>
        <dbReference type="EMBL" id="EEQ94461.1"/>
    </source>
</evidence>
<dbReference type="PRINTS" id="PR00038">
    <property type="entry name" value="HTHLUXR"/>
</dbReference>
<evidence type="ECO:0000256" key="3">
    <source>
        <dbReference type="ARBA" id="ARBA00023015"/>
    </source>
</evidence>
<evidence type="ECO:0000256" key="5">
    <source>
        <dbReference type="ARBA" id="ARBA00023163"/>
    </source>
</evidence>
<dbReference type="Pfam" id="PF00196">
    <property type="entry name" value="GerE"/>
    <property type="match status" value="1"/>
</dbReference>
<dbReference type="PROSITE" id="PS50110">
    <property type="entry name" value="RESPONSE_REGULATORY"/>
    <property type="match status" value="1"/>
</dbReference>
<feature type="domain" description="Response regulatory" evidence="8">
    <location>
        <begin position="34"/>
        <end position="148"/>
    </location>
</feature>
<organism evidence="9 10">
    <name type="scientific">Brucella intermedia LMG 3301</name>
    <dbReference type="NCBI Taxonomy" id="641118"/>
    <lineage>
        <taxon>Bacteria</taxon>
        <taxon>Pseudomonadati</taxon>
        <taxon>Pseudomonadota</taxon>
        <taxon>Alphaproteobacteria</taxon>
        <taxon>Hyphomicrobiales</taxon>
        <taxon>Brucellaceae</taxon>
        <taxon>Brucella/Ochrobactrum group</taxon>
        <taxon>Brucella</taxon>
    </lineage>
</organism>
<dbReference type="InterPro" id="IPR036388">
    <property type="entry name" value="WH-like_DNA-bd_sf"/>
</dbReference>
<dbReference type="EMBL" id="ACQA01000002">
    <property type="protein sequence ID" value="EEQ94461.1"/>
    <property type="molecule type" value="Genomic_DNA"/>
</dbReference>
<dbReference type="HOGENOM" id="CLU_000445_90_4_5"/>
<evidence type="ECO:0000256" key="4">
    <source>
        <dbReference type="ARBA" id="ARBA00023125"/>
    </source>
</evidence>
<feature type="domain" description="HTH luxR-type" evidence="7">
    <location>
        <begin position="164"/>
        <end position="229"/>
    </location>
</feature>
<dbReference type="GO" id="GO:0003677">
    <property type="term" value="F:DNA binding"/>
    <property type="evidence" value="ECO:0007669"/>
    <property type="project" value="UniProtKB-KW"/>
</dbReference>
<proteinExistence type="predicted"/>
<dbReference type="InterPro" id="IPR001789">
    <property type="entry name" value="Sig_transdc_resp-reg_receiver"/>
</dbReference>
<comment type="caution">
    <text evidence="9">The sequence shown here is derived from an EMBL/GenBank/DDBJ whole genome shotgun (WGS) entry which is preliminary data.</text>
</comment>
<dbReference type="PANTHER" id="PTHR44688">
    <property type="entry name" value="DNA-BINDING TRANSCRIPTIONAL ACTIVATOR DEVR_DOSR"/>
    <property type="match status" value="1"/>
</dbReference>
<keyword evidence="3" id="KW-0805">Transcription regulation</keyword>